<keyword evidence="3" id="KW-1185">Reference proteome</keyword>
<dbReference type="Proteomes" id="UP000729402">
    <property type="component" value="Unassembled WGS sequence"/>
</dbReference>
<keyword evidence="1" id="KW-1133">Transmembrane helix</keyword>
<evidence type="ECO:0000313" key="2">
    <source>
        <dbReference type="EMBL" id="KAG8050111.1"/>
    </source>
</evidence>
<dbReference type="PANTHER" id="PTHR36369:SF1">
    <property type="entry name" value="TRANSMEMBRANE PROTEIN"/>
    <property type="match status" value="1"/>
</dbReference>
<name>A0A8J5RAI4_ZIZPA</name>
<dbReference type="OrthoDB" id="1921606at2759"/>
<dbReference type="EMBL" id="JAAALK010000289">
    <property type="protein sequence ID" value="KAG8050111.1"/>
    <property type="molecule type" value="Genomic_DNA"/>
</dbReference>
<dbReference type="AlphaFoldDB" id="A0A8J5RAI4"/>
<keyword evidence="1" id="KW-0472">Membrane</keyword>
<evidence type="ECO:0000256" key="1">
    <source>
        <dbReference type="SAM" id="Phobius"/>
    </source>
</evidence>
<protein>
    <submittedName>
        <fullName evidence="2">Uncharacterized protein</fullName>
    </submittedName>
</protein>
<sequence length="217" mass="23085">MELLNMVPADAIALSLYSLPAAATTVASLWGWLVAALAAAVGLWRIRAGAAAAGSSTKLDAGVRAVVDVARPALAEAAEQLVSSPSEPSTPSKVRFAAYYGGGSGDIDGVVHGVRRCADRDGNDDDGDVCGDGEGYTPFQRRTASWRRRRSTALLTTPWEKREMAVRRRGDLGWYRHLDMVLLDSSVVRLWDGEMTAAAAAPSGRTLRAGLESHLCM</sequence>
<evidence type="ECO:0000313" key="3">
    <source>
        <dbReference type="Proteomes" id="UP000729402"/>
    </source>
</evidence>
<proteinExistence type="predicted"/>
<accession>A0A8J5RAI4</accession>
<gene>
    <name evidence="2" type="ORF">GUJ93_ZPchr0009g1151</name>
</gene>
<dbReference type="PANTHER" id="PTHR36369">
    <property type="entry name" value="TRANSMEMBRANE PROTEIN"/>
    <property type="match status" value="1"/>
</dbReference>
<reference evidence="2" key="2">
    <citation type="submission" date="2021-02" db="EMBL/GenBank/DDBJ databases">
        <authorList>
            <person name="Kimball J.A."/>
            <person name="Haas M.W."/>
            <person name="Macchietto M."/>
            <person name="Kono T."/>
            <person name="Duquette J."/>
            <person name="Shao M."/>
        </authorList>
    </citation>
    <scope>NUCLEOTIDE SEQUENCE</scope>
    <source>
        <tissue evidence="2">Fresh leaf tissue</tissue>
    </source>
</reference>
<organism evidence="2 3">
    <name type="scientific">Zizania palustris</name>
    <name type="common">Northern wild rice</name>
    <dbReference type="NCBI Taxonomy" id="103762"/>
    <lineage>
        <taxon>Eukaryota</taxon>
        <taxon>Viridiplantae</taxon>
        <taxon>Streptophyta</taxon>
        <taxon>Embryophyta</taxon>
        <taxon>Tracheophyta</taxon>
        <taxon>Spermatophyta</taxon>
        <taxon>Magnoliopsida</taxon>
        <taxon>Liliopsida</taxon>
        <taxon>Poales</taxon>
        <taxon>Poaceae</taxon>
        <taxon>BOP clade</taxon>
        <taxon>Oryzoideae</taxon>
        <taxon>Oryzeae</taxon>
        <taxon>Zizaniinae</taxon>
        <taxon>Zizania</taxon>
    </lineage>
</organism>
<reference evidence="2" key="1">
    <citation type="journal article" date="2021" name="bioRxiv">
        <title>Whole Genome Assembly and Annotation of Northern Wild Rice, Zizania palustris L., Supports a Whole Genome Duplication in the Zizania Genus.</title>
        <authorList>
            <person name="Haas M."/>
            <person name="Kono T."/>
            <person name="Macchietto M."/>
            <person name="Millas R."/>
            <person name="McGilp L."/>
            <person name="Shao M."/>
            <person name="Duquette J."/>
            <person name="Hirsch C.N."/>
            <person name="Kimball J."/>
        </authorList>
    </citation>
    <scope>NUCLEOTIDE SEQUENCE</scope>
    <source>
        <tissue evidence="2">Fresh leaf tissue</tissue>
    </source>
</reference>
<comment type="caution">
    <text evidence="2">The sequence shown here is derived from an EMBL/GenBank/DDBJ whole genome shotgun (WGS) entry which is preliminary data.</text>
</comment>
<keyword evidence="1" id="KW-0812">Transmembrane</keyword>
<feature type="transmembrane region" description="Helical" evidence="1">
    <location>
        <begin position="20"/>
        <end position="44"/>
    </location>
</feature>